<dbReference type="Pfam" id="PF03480">
    <property type="entry name" value="DctP"/>
    <property type="match status" value="1"/>
</dbReference>
<dbReference type="AlphaFoldDB" id="A0AA91Z5I0"/>
<dbReference type="NCBIfam" id="NF037995">
    <property type="entry name" value="TRAP_S1"/>
    <property type="match status" value="1"/>
</dbReference>
<dbReference type="RefSeq" id="WP_096347320.1">
    <property type="nucleotide sequence ID" value="NZ_CP033116.1"/>
</dbReference>
<dbReference type="PANTHER" id="PTHR33376:SF5">
    <property type="entry name" value="EXTRACYTOPLASMIC SOLUTE RECEPTOR PROTEIN"/>
    <property type="match status" value="1"/>
</dbReference>
<dbReference type="PROSITE" id="PS51257">
    <property type="entry name" value="PROKAR_LIPOPROTEIN"/>
    <property type="match status" value="1"/>
</dbReference>
<dbReference type="PANTHER" id="PTHR33376">
    <property type="match status" value="1"/>
</dbReference>
<evidence type="ECO:0000256" key="2">
    <source>
        <dbReference type="SAM" id="SignalP"/>
    </source>
</evidence>
<keyword evidence="1 2" id="KW-0732">Signal</keyword>
<dbReference type="Proteomes" id="UP000243750">
    <property type="component" value="Unassembled WGS sequence"/>
</dbReference>
<dbReference type="EMBL" id="CP033116">
    <property type="protein sequence ID" value="QFY55557.1"/>
    <property type="molecule type" value="Genomic_DNA"/>
</dbReference>
<evidence type="ECO:0000313" key="5">
    <source>
        <dbReference type="Proteomes" id="UP000243750"/>
    </source>
</evidence>
<evidence type="ECO:0000313" key="3">
    <source>
        <dbReference type="EMBL" id="PCC98595.1"/>
    </source>
</evidence>
<protein>
    <submittedName>
        <fullName evidence="3">C4-dicarboxylate ABC transporter substrate-binding protein</fullName>
    </submittedName>
</protein>
<dbReference type="InterPro" id="IPR038404">
    <property type="entry name" value="TRAP_DctP_sf"/>
</dbReference>
<reference evidence="3 5" key="1">
    <citation type="submission" date="2017-09" db="EMBL/GenBank/DDBJ databases">
        <title>Bacterial and phytoplankton interrelationship in Kongsfjorden, an Arctic fjord.</title>
        <authorList>
            <person name="Sinha R."/>
            <person name="Krishnan K."/>
        </authorList>
    </citation>
    <scope>NUCLEOTIDE SEQUENCE [LARGE SCALE GENOMIC DNA]</scope>
    <source>
        <strain evidence="3 5">58</strain>
    </source>
</reference>
<feature type="signal peptide" evidence="2">
    <location>
        <begin position="1"/>
        <end position="23"/>
    </location>
</feature>
<accession>A0AA91Z5I0</accession>
<dbReference type="Proteomes" id="UP000344571">
    <property type="component" value="Chromosome"/>
</dbReference>
<dbReference type="EMBL" id="NWMT01000189">
    <property type="protein sequence ID" value="PCC98595.1"/>
    <property type="molecule type" value="Genomic_DNA"/>
</dbReference>
<evidence type="ECO:0000313" key="4">
    <source>
        <dbReference type="EMBL" id="QFY55557.1"/>
    </source>
</evidence>
<proteinExistence type="predicted"/>
<reference evidence="4 6" key="2">
    <citation type="submission" date="2018-10" db="EMBL/GenBank/DDBJ databases">
        <title>Complete genome sequence of Pseudomonas pelagia strain Kongs-67.</title>
        <authorList>
            <person name="Sinha R.K."/>
            <person name="Krishnan K."/>
        </authorList>
    </citation>
    <scope>NUCLEOTIDE SEQUENCE [LARGE SCALE GENOMIC DNA]</scope>
    <source>
        <strain evidence="4 6">Kongs-67</strain>
    </source>
</reference>
<dbReference type="GO" id="GO:0055085">
    <property type="term" value="P:transmembrane transport"/>
    <property type="evidence" value="ECO:0007669"/>
    <property type="project" value="InterPro"/>
</dbReference>
<gene>
    <name evidence="3" type="ORF">CO192_14760</name>
    <name evidence="4" type="ORF">EAO82_03710</name>
</gene>
<keyword evidence="6" id="KW-1185">Reference proteome</keyword>
<dbReference type="SUPFAM" id="SSF53850">
    <property type="entry name" value="Periplasmic binding protein-like II"/>
    <property type="match status" value="1"/>
</dbReference>
<evidence type="ECO:0000313" key="6">
    <source>
        <dbReference type="Proteomes" id="UP000344571"/>
    </source>
</evidence>
<dbReference type="Gene3D" id="3.40.190.170">
    <property type="entry name" value="Bacterial extracellular solute-binding protein, family 7"/>
    <property type="match status" value="1"/>
</dbReference>
<name>A0AA91Z5I0_9GAMM</name>
<dbReference type="InterPro" id="IPR018389">
    <property type="entry name" value="DctP_fam"/>
</dbReference>
<organism evidence="3 5">
    <name type="scientific">Halopseudomonas pelagia</name>
    <dbReference type="NCBI Taxonomy" id="553151"/>
    <lineage>
        <taxon>Bacteria</taxon>
        <taxon>Pseudomonadati</taxon>
        <taxon>Pseudomonadota</taxon>
        <taxon>Gammaproteobacteria</taxon>
        <taxon>Pseudomonadales</taxon>
        <taxon>Pseudomonadaceae</taxon>
        <taxon>Halopseudomonas</taxon>
    </lineage>
</organism>
<evidence type="ECO:0000256" key="1">
    <source>
        <dbReference type="ARBA" id="ARBA00022729"/>
    </source>
</evidence>
<feature type="chain" id="PRO_5041641920" evidence="2">
    <location>
        <begin position="24"/>
        <end position="333"/>
    </location>
</feature>
<sequence>MKKLHSFITAAITSCSLALGAHAQAVELVLPNEVSTTHWKNQYMQEFAKKVGERTNGEIDVKVFPAGQLYTDQDAVAALGTGAVHMVWPVSVRIETIERRTGAINLPFALSDELMNNQCYAKGITQLMSDYVEPRNLKILGLLCASDLFFIFSDLEAKKLEDLAGTKIRVIGGRVFLETIKSLGASPVSMPASEMSSALGQGAIDGVFTSAGGWAEMIGMTGKHALYVPNFSLTTYAVTVDNGWFSSLPQSQQDAISQTIDEIVAKQWKEVVSEEEELIDRMVAQGATFHTVDEEESERWRTLSERNVELFAEEYPDVLPKMKAVQQECIDEG</sequence>